<dbReference type="eggNOG" id="COG0119">
    <property type="taxonomic scope" value="Bacteria"/>
</dbReference>
<dbReference type="EC" id="2.3.3.21" evidence="8"/>
<comment type="pathway">
    <text evidence="1">Amino-acid biosynthesis; L-isoleucine biosynthesis; 2-oxobutanoate from pyruvate: step 1/3.</text>
</comment>
<dbReference type="UniPathway" id="UPA00047">
    <property type="reaction ID" value="UER00066"/>
</dbReference>
<dbReference type="GO" id="GO:0009098">
    <property type="term" value="P:L-leucine biosynthetic process"/>
    <property type="evidence" value="ECO:0007669"/>
    <property type="project" value="InterPro"/>
</dbReference>
<dbReference type="Gene3D" id="3.20.20.70">
    <property type="entry name" value="Aldolase class I"/>
    <property type="match status" value="1"/>
</dbReference>
<sequence>MNQQKRRIEIYDTTLRDGSQGEGISFSVEDKVRIARRLDEFGVDFIEGGWPGSNPKDVAFFEQMREVKLRHALLTAFGSTRRAGVRPEEDPQIRSLIDSGASAITIVGKSWDAHVIHALRVSLEENLAMIAESVAYLKQHVPMVLYDAEHFFDGYRANPAYALRCLQVAFEAGADRIVLCDTNGGSLPQSIAAIVREVRQALPEAQLGIHTHNDSACAVAGALAAVEEGAMQVQGTINGYGERCGNCDLVPVVAALRFKMGYECLLPDSLRHLTALSQYVDEIANIAPDTRRPYVGRSAFAHKGGLHADAVLKGASYEHIHPEAVGNTRRLLVSELAGSSSIAGKAAEFGIRLDKKSPEARHLMQVVAEHEHAGYSYEGAEASFELLLLRTLGLYKPPFTLKGFRCITEKRGTDKQPITEATVKVEVNGQERLTVAEGDGPVHALDGALRQALLEFYPALERIKLTDFKVRVINGRAGTAAKVRVMIDSTDGEQTWSTVGVSENVIEASWLALVDSVVYGLIRSERLYEALSRPPVLTEKTSSVPTSSPSVSESAAS</sequence>
<dbReference type="NCBIfam" id="TIGR00977">
    <property type="entry name" value="citramal_synth"/>
    <property type="match status" value="1"/>
</dbReference>
<evidence type="ECO:0000256" key="10">
    <source>
        <dbReference type="SAM" id="MobiDB-lite"/>
    </source>
</evidence>
<feature type="region of interest" description="Disordered" evidence="10">
    <location>
        <begin position="537"/>
        <end position="557"/>
    </location>
</feature>
<dbReference type="EMBL" id="HF951689">
    <property type="protein sequence ID" value="CCW34843.1"/>
    <property type="molecule type" value="Genomic_DNA"/>
</dbReference>
<dbReference type="HOGENOM" id="CLU_022158_7_0_0"/>
<dbReference type="PANTHER" id="PTHR43538">
    <property type="entry name" value="ALPHA-IPM SYNTHASE/HOMOCITRATE SYNTHASE"/>
    <property type="match status" value="1"/>
</dbReference>
<dbReference type="InParanoid" id="S0ETM7"/>
<dbReference type="Pfam" id="PF00682">
    <property type="entry name" value="HMGL-like"/>
    <property type="match status" value="1"/>
</dbReference>
<reference evidence="13" key="1">
    <citation type="submission" date="2013-03" db="EMBL/GenBank/DDBJ databases">
        <title>Genome sequence of Chthonomonas calidirosea, the first sequenced genome from the Armatimonadetes phylum (formally candidate division OP10).</title>
        <authorList>
            <person name="Lee K.C.Y."/>
            <person name="Morgan X.C."/>
            <person name="Dunfield P.F."/>
            <person name="Tamas I."/>
            <person name="Houghton K.M."/>
            <person name="Vyssotski M."/>
            <person name="Ryan J.L.J."/>
            <person name="Lagutin K."/>
            <person name="McDonald I.R."/>
            <person name="Stott M.B."/>
        </authorList>
    </citation>
    <scope>NUCLEOTIDE SEQUENCE [LARGE SCALE GENOMIC DNA]</scope>
    <source>
        <strain evidence="13">DSM 23976 / ICMP 18418 / T49</strain>
    </source>
</reference>
<comment type="similarity">
    <text evidence="2 9">Belongs to the alpha-IPM synthase/homocitrate synthase family.</text>
</comment>
<evidence type="ECO:0000259" key="11">
    <source>
        <dbReference type="PROSITE" id="PS50991"/>
    </source>
</evidence>
<dbReference type="InterPro" id="IPR013709">
    <property type="entry name" value="2-isopropylmalate_synth_dimer"/>
</dbReference>
<feature type="domain" description="Pyruvate carboxyltransferase" evidence="11">
    <location>
        <begin position="8"/>
        <end position="271"/>
    </location>
</feature>
<protein>
    <recommendedName>
        <fullName evidence="8">Citramalate synthase</fullName>
        <ecNumber evidence="8">2.3.3.21</ecNumber>
    </recommendedName>
</protein>
<dbReference type="Pfam" id="PF22617">
    <property type="entry name" value="HCS_D2"/>
    <property type="match status" value="1"/>
</dbReference>
<comment type="catalytic activity">
    <reaction evidence="7">
        <text>pyruvate + acetyl-CoA + H2O = (3R)-citramalate + CoA + H(+)</text>
        <dbReference type="Rhea" id="RHEA:19045"/>
        <dbReference type="ChEBI" id="CHEBI:15361"/>
        <dbReference type="ChEBI" id="CHEBI:15377"/>
        <dbReference type="ChEBI" id="CHEBI:15378"/>
        <dbReference type="ChEBI" id="CHEBI:30934"/>
        <dbReference type="ChEBI" id="CHEBI:57287"/>
        <dbReference type="ChEBI" id="CHEBI:57288"/>
        <dbReference type="EC" id="2.3.3.21"/>
    </reaction>
</comment>
<dbReference type="PROSITE" id="PS50991">
    <property type="entry name" value="PYR_CT"/>
    <property type="match status" value="1"/>
</dbReference>
<evidence type="ECO:0000256" key="8">
    <source>
        <dbReference type="NCBIfam" id="TIGR00977"/>
    </source>
</evidence>
<dbReference type="PATRIC" id="fig|1303518.3.peg.1037"/>
<evidence type="ECO:0000256" key="1">
    <source>
        <dbReference type="ARBA" id="ARBA00004743"/>
    </source>
</evidence>
<dbReference type="SUPFAM" id="SSF51569">
    <property type="entry name" value="Aldolase"/>
    <property type="match status" value="1"/>
</dbReference>
<evidence type="ECO:0000256" key="9">
    <source>
        <dbReference type="RuleBase" id="RU003523"/>
    </source>
</evidence>
<evidence type="ECO:0000256" key="4">
    <source>
        <dbReference type="ARBA" id="ARBA00022624"/>
    </source>
</evidence>
<evidence type="ECO:0000256" key="6">
    <source>
        <dbReference type="ARBA" id="ARBA00023304"/>
    </source>
</evidence>
<dbReference type="PANTHER" id="PTHR43538:SF1">
    <property type="entry name" value="(R)-CITRAMALATE SYNTHASE"/>
    <property type="match status" value="1"/>
</dbReference>
<keyword evidence="4" id="KW-0412">Isoleucine biosynthesis</keyword>
<keyword evidence="5 9" id="KW-0808">Transferase</keyword>
<dbReference type="STRING" id="454171.CP488_00135"/>
<organism evidence="12 13">
    <name type="scientific">Chthonomonas calidirosea (strain DSM 23976 / ICMP 18418 / T49)</name>
    <dbReference type="NCBI Taxonomy" id="1303518"/>
    <lineage>
        <taxon>Bacteria</taxon>
        <taxon>Bacillati</taxon>
        <taxon>Armatimonadota</taxon>
        <taxon>Chthonomonadia</taxon>
        <taxon>Chthonomonadales</taxon>
        <taxon>Chthonomonadaceae</taxon>
        <taxon>Chthonomonas</taxon>
    </lineage>
</organism>
<dbReference type="Proteomes" id="UP000014227">
    <property type="component" value="Chromosome I"/>
</dbReference>
<keyword evidence="12" id="KW-0012">Acyltransferase</keyword>
<feature type="compositionally biased region" description="Low complexity" evidence="10">
    <location>
        <begin position="541"/>
        <end position="557"/>
    </location>
</feature>
<dbReference type="InterPro" id="IPR000891">
    <property type="entry name" value="PYR_CT"/>
</dbReference>
<evidence type="ECO:0000313" key="12">
    <source>
        <dbReference type="EMBL" id="CCW34843.1"/>
    </source>
</evidence>
<keyword evidence="3" id="KW-0028">Amino-acid biosynthesis</keyword>
<dbReference type="AlphaFoldDB" id="S0ETM7"/>
<dbReference type="RefSeq" id="WP_016482392.1">
    <property type="nucleotide sequence ID" value="NC_021487.1"/>
</dbReference>
<dbReference type="GO" id="GO:0043714">
    <property type="term" value="F:(R)-citramalate synthase activity"/>
    <property type="evidence" value="ECO:0007669"/>
    <property type="project" value="UniProtKB-UniRule"/>
</dbReference>
<accession>S0ETM7</accession>
<proteinExistence type="inferred from homology"/>
<dbReference type="InterPro" id="IPR013785">
    <property type="entry name" value="Aldolase_TIM"/>
</dbReference>
<keyword evidence="13" id="KW-1185">Reference proteome</keyword>
<dbReference type="SUPFAM" id="SSF110921">
    <property type="entry name" value="2-isopropylmalate synthase LeuA, allosteric (dimerisation) domain"/>
    <property type="match status" value="1"/>
</dbReference>
<dbReference type="InterPro" id="IPR036230">
    <property type="entry name" value="LeuA_allosteric_dom_sf"/>
</dbReference>
<dbReference type="GO" id="GO:0009097">
    <property type="term" value="P:isoleucine biosynthetic process"/>
    <property type="evidence" value="ECO:0007669"/>
    <property type="project" value="UniProtKB-UniRule"/>
</dbReference>
<name>S0ETM7_CHTCT</name>
<dbReference type="InterPro" id="IPR002034">
    <property type="entry name" value="AIPM/Hcit_synth_CS"/>
</dbReference>
<dbReference type="CDD" id="cd07941">
    <property type="entry name" value="DRE_TIM_LeuA3"/>
    <property type="match status" value="1"/>
</dbReference>
<dbReference type="Gene3D" id="3.30.160.270">
    <property type="match status" value="1"/>
</dbReference>
<keyword evidence="6" id="KW-0100">Branched-chain amino acid biosynthesis</keyword>
<gene>
    <name evidence="12" type="ORF">CCALI_01021</name>
</gene>
<dbReference type="Gene3D" id="1.10.238.260">
    <property type="match status" value="1"/>
</dbReference>
<evidence type="ECO:0000256" key="2">
    <source>
        <dbReference type="ARBA" id="ARBA00006154"/>
    </source>
</evidence>
<dbReference type="SMART" id="SM00917">
    <property type="entry name" value="LeuA_dimer"/>
    <property type="match status" value="1"/>
</dbReference>
<dbReference type="KEGG" id="ccz:CCALI_01021"/>
<dbReference type="PROSITE" id="PS00815">
    <property type="entry name" value="AIPM_HOMOCIT_SYNTH_1"/>
    <property type="match status" value="1"/>
</dbReference>
<evidence type="ECO:0000256" key="5">
    <source>
        <dbReference type="ARBA" id="ARBA00022679"/>
    </source>
</evidence>
<evidence type="ECO:0000256" key="7">
    <source>
        <dbReference type="ARBA" id="ARBA00048263"/>
    </source>
</evidence>
<evidence type="ECO:0000256" key="3">
    <source>
        <dbReference type="ARBA" id="ARBA00022605"/>
    </source>
</evidence>
<dbReference type="Pfam" id="PF08502">
    <property type="entry name" value="LeuA_dimer"/>
    <property type="match status" value="1"/>
</dbReference>
<dbReference type="InterPro" id="IPR054691">
    <property type="entry name" value="LeuA/HCS_post-cat"/>
</dbReference>
<dbReference type="GO" id="GO:0003852">
    <property type="term" value="F:2-isopropylmalate synthase activity"/>
    <property type="evidence" value="ECO:0007669"/>
    <property type="project" value="InterPro"/>
</dbReference>
<dbReference type="InterPro" id="IPR005675">
    <property type="entry name" value="Citramal_synthase"/>
</dbReference>
<evidence type="ECO:0000313" key="13">
    <source>
        <dbReference type="Proteomes" id="UP000014227"/>
    </source>
</evidence>